<keyword evidence="2" id="KW-1185">Reference proteome</keyword>
<name>A0ACC2M0J4_PERAE</name>
<gene>
    <name evidence="1" type="ORF">MRB53_015677</name>
</gene>
<comment type="caution">
    <text evidence="1">The sequence shown here is derived from an EMBL/GenBank/DDBJ whole genome shotgun (WGS) entry which is preliminary data.</text>
</comment>
<evidence type="ECO:0000313" key="2">
    <source>
        <dbReference type="Proteomes" id="UP001234297"/>
    </source>
</evidence>
<sequence length="140" mass="15740">MTNGDFGFNNLTGETPTNFDGLSTVDFMTQLDLKKQQKPVCDPFRTTLEAILEDPLLQVVHKNNLVASCLKKNLPCSRKARYLGINNLIGETPTNFDELSATVFMFLTNNMLTGEVRKWILKSNINLCVTLSKLLLRLVC</sequence>
<accession>A0ACC2M0J4</accession>
<dbReference type="Proteomes" id="UP001234297">
    <property type="component" value="Chromosome 5"/>
</dbReference>
<reference evidence="1 2" key="1">
    <citation type="journal article" date="2022" name="Hortic Res">
        <title>A haplotype resolved chromosomal level avocado genome allows analysis of novel avocado genes.</title>
        <authorList>
            <person name="Nath O."/>
            <person name="Fletcher S.J."/>
            <person name="Hayward A."/>
            <person name="Shaw L.M."/>
            <person name="Masouleh A.K."/>
            <person name="Furtado A."/>
            <person name="Henry R.J."/>
            <person name="Mitter N."/>
        </authorList>
    </citation>
    <scope>NUCLEOTIDE SEQUENCE [LARGE SCALE GENOMIC DNA]</scope>
    <source>
        <strain evidence="2">cv. Hass</strain>
    </source>
</reference>
<dbReference type="EMBL" id="CM056813">
    <property type="protein sequence ID" value="KAJ8638983.1"/>
    <property type="molecule type" value="Genomic_DNA"/>
</dbReference>
<proteinExistence type="predicted"/>
<organism evidence="1 2">
    <name type="scientific">Persea americana</name>
    <name type="common">Avocado</name>
    <dbReference type="NCBI Taxonomy" id="3435"/>
    <lineage>
        <taxon>Eukaryota</taxon>
        <taxon>Viridiplantae</taxon>
        <taxon>Streptophyta</taxon>
        <taxon>Embryophyta</taxon>
        <taxon>Tracheophyta</taxon>
        <taxon>Spermatophyta</taxon>
        <taxon>Magnoliopsida</taxon>
        <taxon>Magnoliidae</taxon>
        <taxon>Laurales</taxon>
        <taxon>Lauraceae</taxon>
        <taxon>Persea</taxon>
    </lineage>
</organism>
<protein>
    <submittedName>
        <fullName evidence="1">Uncharacterized protein</fullName>
    </submittedName>
</protein>
<evidence type="ECO:0000313" key="1">
    <source>
        <dbReference type="EMBL" id="KAJ8638983.1"/>
    </source>
</evidence>